<sequence>MARIWNKHKQSSFDYAQDKNTPLKRKVFVGMSGGVDSSVAAYLLKEQGYDVVGIFINGYNVDGCAERDAEDARLAAEHIGIPFYSLDLREEYFQYVVRYMIEGYKKGQTPNPDVMCNKEIKFGLFLKKARALGADYIATGHYIRRVPEFSIVNDQFSNKETKIENSESAAGRENSLEIENWKLKIAKDPNKDQSYFLWTLMQDQLRHSLFPIGNYMKSEVREIARKAGLPNAEKKDSQGICFLGQVKLPEFLKEYIEPKKGDILDIEGNKVGEHEGVQFYTIGQRHINIIQNSKIKSQKGKADKEPYYVVEKDVKSNVLVVAEGENNPILFKKEVELTDVHFIVPTNIPNSPIRANWRMDVLVRVRYRQPLVGASLYKLKTIRQPADYKLHFKEPIKFIASGQSAVFYLRADDGEVEMLGGGIIV</sequence>
<dbReference type="InterPro" id="IPR004506">
    <property type="entry name" value="MnmA-like"/>
</dbReference>
<comment type="subcellular location">
    <subcellularLocation>
        <location evidence="9">Cytoplasm</location>
    </subcellularLocation>
</comment>
<evidence type="ECO:0000256" key="3">
    <source>
        <dbReference type="ARBA" id="ARBA00022694"/>
    </source>
</evidence>
<dbReference type="Pfam" id="PF03054">
    <property type="entry name" value="tRNA_Me_trans"/>
    <property type="match status" value="1"/>
</dbReference>
<dbReference type="PANTHER" id="PTHR11933:SF5">
    <property type="entry name" value="MITOCHONDRIAL TRNA-SPECIFIC 2-THIOURIDYLASE 1"/>
    <property type="match status" value="1"/>
</dbReference>
<dbReference type="CDD" id="cd01998">
    <property type="entry name" value="MnmA_TRMU-like"/>
    <property type="match status" value="1"/>
</dbReference>
<keyword evidence="5 9" id="KW-0067">ATP-binding</keyword>
<evidence type="ECO:0000256" key="7">
    <source>
        <dbReference type="ARBA" id="ARBA00023157"/>
    </source>
</evidence>
<comment type="caution">
    <text evidence="9">Lacks conserved residue(s) required for the propagation of feature annotation.</text>
</comment>
<dbReference type="Pfam" id="PF20259">
    <property type="entry name" value="tRNA_Me_trans_M"/>
    <property type="match status" value="1"/>
</dbReference>
<dbReference type="NCBIfam" id="TIGR00420">
    <property type="entry name" value="trmU"/>
    <property type="match status" value="1"/>
</dbReference>
<gene>
    <name evidence="9" type="primary">mnmA</name>
    <name evidence="11" type="ORF">UW92_C0009G0001</name>
</gene>
<dbReference type="GO" id="GO:0000049">
    <property type="term" value="F:tRNA binding"/>
    <property type="evidence" value="ECO:0007669"/>
    <property type="project" value="UniProtKB-KW"/>
</dbReference>
<comment type="caution">
    <text evidence="11">The sequence shown here is derived from an EMBL/GenBank/DDBJ whole genome shotgun (WGS) entry which is preliminary data.</text>
</comment>
<feature type="domain" description="Rhodanese" evidence="10">
    <location>
        <begin position="27"/>
        <end position="65"/>
    </location>
</feature>
<dbReference type="PROSITE" id="PS50206">
    <property type="entry name" value="RHODANESE_3"/>
    <property type="match status" value="1"/>
</dbReference>
<dbReference type="InterPro" id="IPR023382">
    <property type="entry name" value="MnmA-like_central_sf"/>
</dbReference>
<feature type="region of interest" description="Interaction with tRNA" evidence="9">
    <location>
        <begin position="366"/>
        <end position="367"/>
    </location>
</feature>
<dbReference type="GO" id="GO:0103016">
    <property type="term" value="F:tRNA-uridine 2-sulfurtransferase activity"/>
    <property type="evidence" value="ECO:0007669"/>
    <property type="project" value="UniProtKB-EC"/>
</dbReference>
<dbReference type="Proteomes" id="UP000033966">
    <property type="component" value="Unassembled WGS sequence"/>
</dbReference>
<keyword evidence="1 9" id="KW-0820">tRNA-binding</keyword>
<feature type="binding site" evidence="9">
    <location>
        <begin position="30"/>
        <end position="37"/>
    </location>
    <ligand>
        <name>ATP</name>
        <dbReference type="ChEBI" id="CHEBI:30616"/>
    </ligand>
</feature>
<dbReference type="NCBIfam" id="NF001138">
    <property type="entry name" value="PRK00143.1"/>
    <property type="match status" value="1"/>
</dbReference>
<keyword evidence="4 9" id="KW-0547">Nucleotide-binding</keyword>
<evidence type="ECO:0000313" key="12">
    <source>
        <dbReference type="Proteomes" id="UP000033966"/>
    </source>
</evidence>
<feature type="binding site" evidence="9">
    <location>
        <position position="56"/>
    </location>
    <ligand>
        <name>ATP</name>
        <dbReference type="ChEBI" id="CHEBI:30616"/>
    </ligand>
</feature>
<evidence type="ECO:0000256" key="8">
    <source>
        <dbReference type="ARBA" id="ARBA00051542"/>
    </source>
</evidence>
<dbReference type="EC" id="2.8.1.13" evidence="9"/>
<dbReference type="InterPro" id="IPR001763">
    <property type="entry name" value="Rhodanese-like_dom"/>
</dbReference>
<dbReference type="InterPro" id="IPR046884">
    <property type="entry name" value="MnmA-like_central"/>
</dbReference>
<dbReference type="InterPro" id="IPR046885">
    <property type="entry name" value="MnmA-like_C"/>
</dbReference>
<dbReference type="PANTHER" id="PTHR11933">
    <property type="entry name" value="TRNA 5-METHYLAMINOMETHYL-2-THIOURIDYLATE -METHYLTRANSFERASE"/>
    <property type="match status" value="1"/>
</dbReference>
<feature type="region of interest" description="Interaction with target base in tRNA" evidence="9">
    <location>
        <begin position="111"/>
        <end position="113"/>
    </location>
</feature>
<comment type="function">
    <text evidence="9">Catalyzes the 2-thiolation of uridine at the wobble position (U34) of tRNA, leading to the formation of s(2)U34.</text>
</comment>
<evidence type="ECO:0000313" key="11">
    <source>
        <dbReference type="EMBL" id="KKT91698.1"/>
    </source>
</evidence>
<feature type="site" description="Interaction with tRNA" evidence="9">
    <location>
        <position position="403"/>
    </location>
</feature>
<comment type="catalytic activity">
    <reaction evidence="8 9">
        <text>S-sulfanyl-L-cysteinyl-[protein] + uridine(34) in tRNA + AH2 + ATP = 2-thiouridine(34) in tRNA + L-cysteinyl-[protein] + A + AMP + diphosphate + H(+)</text>
        <dbReference type="Rhea" id="RHEA:47032"/>
        <dbReference type="Rhea" id="RHEA-COMP:10131"/>
        <dbReference type="Rhea" id="RHEA-COMP:11726"/>
        <dbReference type="Rhea" id="RHEA-COMP:11727"/>
        <dbReference type="Rhea" id="RHEA-COMP:11728"/>
        <dbReference type="ChEBI" id="CHEBI:13193"/>
        <dbReference type="ChEBI" id="CHEBI:15378"/>
        <dbReference type="ChEBI" id="CHEBI:17499"/>
        <dbReference type="ChEBI" id="CHEBI:29950"/>
        <dbReference type="ChEBI" id="CHEBI:30616"/>
        <dbReference type="ChEBI" id="CHEBI:33019"/>
        <dbReference type="ChEBI" id="CHEBI:61963"/>
        <dbReference type="ChEBI" id="CHEBI:65315"/>
        <dbReference type="ChEBI" id="CHEBI:87170"/>
        <dbReference type="ChEBI" id="CHEBI:456215"/>
        <dbReference type="EC" id="2.8.1.13"/>
    </reaction>
</comment>
<name>A0A0G1L7U9_9BACT</name>
<proteinExistence type="inferred from homology"/>
<dbReference type="PATRIC" id="fig|1618662.3.peg.226"/>
<evidence type="ECO:0000256" key="1">
    <source>
        <dbReference type="ARBA" id="ARBA00022555"/>
    </source>
</evidence>
<feature type="site" description="Interaction with tRNA" evidence="9">
    <location>
        <position position="141"/>
    </location>
</feature>
<dbReference type="InterPro" id="IPR014729">
    <property type="entry name" value="Rossmann-like_a/b/a_fold"/>
</dbReference>
<keyword evidence="2 9" id="KW-0808">Transferase</keyword>
<feature type="region of interest" description="Interaction with tRNA" evidence="9">
    <location>
        <begin position="191"/>
        <end position="193"/>
    </location>
</feature>
<reference evidence="11 12" key="1">
    <citation type="journal article" date="2015" name="Nature">
        <title>rRNA introns, odd ribosomes, and small enigmatic genomes across a large radiation of phyla.</title>
        <authorList>
            <person name="Brown C.T."/>
            <person name="Hug L.A."/>
            <person name="Thomas B.C."/>
            <person name="Sharon I."/>
            <person name="Castelle C.J."/>
            <person name="Singh A."/>
            <person name="Wilkins M.J."/>
            <person name="Williams K.H."/>
            <person name="Banfield J.F."/>
        </authorList>
    </citation>
    <scope>NUCLEOTIDE SEQUENCE [LARGE SCALE GENOMIC DNA]</scope>
</reference>
<dbReference type="GO" id="GO:0005524">
    <property type="term" value="F:ATP binding"/>
    <property type="evidence" value="ECO:0007669"/>
    <property type="project" value="UniProtKB-KW"/>
</dbReference>
<evidence type="ECO:0000256" key="9">
    <source>
        <dbReference type="HAMAP-Rule" id="MF_00144"/>
    </source>
</evidence>
<dbReference type="Gene3D" id="2.30.30.280">
    <property type="entry name" value="Adenine nucleotide alpha hydrolases-like domains"/>
    <property type="match status" value="1"/>
</dbReference>
<feature type="active site" description="Cysteine persulfide intermediate" evidence="9">
    <location>
        <position position="241"/>
    </location>
</feature>
<evidence type="ECO:0000259" key="10">
    <source>
        <dbReference type="PROSITE" id="PS50206"/>
    </source>
</evidence>
<keyword evidence="7" id="KW-1015">Disulfide bond</keyword>
<dbReference type="FunFam" id="2.30.30.280:FF:000001">
    <property type="entry name" value="tRNA-specific 2-thiouridylase MnmA"/>
    <property type="match status" value="1"/>
</dbReference>
<evidence type="ECO:0000256" key="6">
    <source>
        <dbReference type="ARBA" id="ARBA00022884"/>
    </source>
</evidence>
<dbReference type="Pfam" id="PF20258">
    <property type="entry name" value="tRNA_Me_trans_C"/>
    <property type="match status" value="1"/>
</dbReference>
<evidence type="ECO:0000256" key="2">
    <source>
        <dbReference type="ARBA" id="ARBA00022679"/>
    </source>
</evidence>
<comment type="similarity">
    <text evidence="9">Belongs to the MnmA/TRMU family.</text>
</comment>
<feature type="binding site" evidence="9">
    <location>
        <position position="140"/>
    </location>
    <ligand>
        <name>ATP</name>
        <dbReference type="ChEBI" id="CHEBI:30616"/>
    </ligand>
</feature>
<evidence type="ECO:0000256" key="5">
    <source>
        <dbReference type="ARBA" id="ARBA00022840"/>
    </source>
</evidence>
<dbReference type="Gene3D" id="2.40.30.10">
    <property type="entry name" value="Translation factors"/>
    <property type="match status" value="1"/>
</dbReference>
<keyword evidence="3 9" id="KW-0819">tRNA processing</keyword>
<dbReference type="EMBL" id="LCKF01000009">
    <property type="protein sequence ID" value="KKT91698.1"/>
    <property type="molecule type" value="Genomic_DNA"/>
</dbReference>
<dbReference type="GO" id="GO:0005737">
    <property type="term" value="C:cytoplasm"/>
    <property type="evidence" value="ECO:0007669"/>
    <property type="project" value="UniProtKB-SubCell"/>
</dbReference>
<feature type="active site" description="Nucleophile" evidence="9">
    <location>
        <position position="116"/>
    </location>
</feature>
<accession>A0A0G1L7U9</accession>
<dbReference type="GO" id="GO:0002143">
    <property type="term" value="P:tRNA wobble position uridine thiolation"/>
    <property type="evidence" value="ECO:0007669"/>
    <property type="project" value="TreeGrafter"/>
</dbReference>
<organism evidence="11 12">
    <name type="scientific">Candidatus Jorgensenbacteria bacterium GW2011_GWA2_45_13</name>
    <dbReference type="NCBI Taxonomy" id="1618662"/>
    <lineage>
        <taxon>Bacteria</taxon>
        <taxon>Candidatus Joergenseniibacteriota</taxon>
    </lineage>
</organism>
<dbReference type="Gene3D" id="3.40.50.620">
    <property type="entry name" value="HUPs"/>
    <property type="match status" value="1"/>
</dbReference>
<protein>
    <recommendedName>
        <fullName evidence="9">tRNA-specific 2-thiouridylase MnmA</fullName>
        <ecNumber evidence="9">2.8.1.13</ecNumber>
    </recommendedName>
</protein>
<keyword evidence="9" id="KW-0963">Cytoplasm</keyword>
<dbReference type="HAMAP" id="MF_00144">
    <property type="entry name" value="tRNA_thiouridyl_MnmA"/>
    <property type="match status" value="1"/>
</dbReference>
<dbReference type="SUPFAM" id="SSF52402">
    <property type="entry name" value="Adenine nucleotide alpha hydrolases-like"/>
    <property type="match status" value="1"/>
</dbReference>
<keyword evidence="6 9" id="KW-0694">RNA-binding</keyword>
<evidence type="ECO:0000256" key="4">
    <source>
        <dbReference type="ARBA" id="ARBA00022741"/>
    </source>
</evidence>
<dbReference type="AlphaFoldDB" id="A0A0G1L7U9"/>